<dbReference type="Pfam" id="PF01266">
    <property type="entry name" value="DAO"/>
    <property type="match status" value="1"/>
</dbReference>
<comment type="cofactor">
    <cofactor evidence="1">
        <name>FAD</name>
        <dbReference type="ChEBI" id="CHEBI:57692"/>
    </cofactor>
</comment>
<name>K2JW69_9GAMM</name>
<evidence type="ECO:0000256" key="4">
    <source>
        <dbReference type="ARBA" id="ARBA00022827"/>
    </source>
</evidence>
<dbReference type="GO" id="GO:0004368">
    <property type="term" value="F:glycerol-3-phosphate dehydrogenase (quinone) activity"/>
    <property type="evidence" value="ECO:0007669"/>
    <property type="project" value="InterPro"/>
</dbReference>
<keyword evidence="3" id="KW-0285">Flavoprotein</keyword>
<protein>
    <submittedName>
        <fullName evidence="7">FAD dependent oxidoreductase</fullName>
    </submittedName>
</protein>
<evidence type="ECO:0000256" key="1">
    <source>
        <dbReference type="ARBA" id="ARBA00001974"/>
    </source>
</evidence>
<proteinExistence type="inferred from homology"/>
<dbReference type="SUPFAM" id="SSF51905">
    <property type="entry name" value="FAD/NAD(P)-binding domain"/>
    <property type="match status" value="1"/>
</dbReference>
<evidence type="ECO:0000313" key="8">
    <source>
        <dbReference type="Proteomes" id="UP000006755"/>
    </source>
</evidence>
<evidence type="ECO:0000259" key="6">
    <source>
        <dbReference type="Pfam" id="PF01266"/>
    </source>
</evidence>
<dbReference type="InterPro" id="IPR000447">
    <property type="entry name" value="G3P_DH_FAD-dep"/>
</dbReference>
<dbReference type="RefSeq" id="WP_008485923.1">
    <property type="nucleotide sequence ID" value="NZ_AMRI01000024.1"/>
</dbReference>
<reference evidence="7 8" key="1">
    <citation type="journal article" date="2012" name="J. Bacteriol.">
        <title>Genome Sequence of Gallaecimonas xiamenensis Type Strain 3-C-1.</title>
        <authorList>
            <person name="Lai Q."/>
            <person name="Wang L."/>
            <person name="Wang W."/>
            <person name="Shao Z."/>
        </authorList>
    </citation>
    <scope>NUCLEOTIDE SEQUENCE [LARGE SCALE GENOMIC DNA]</scope>
    <source>
        <strain evidence="7 8">3-C-1</strain>
    </source>
</reference>
<organism evidence="7 8">
    <name type="scientific">Gallaecimonas xiamenensis 3-C-1</name>
    <dbReference type="NCBI Taxonomy" id="745411"/>
    <lineage>
        <taxon>Bacteria</taxon>
        <taxon>Pseudomonadati</taxon>
        <taxon>Pseudomonadota</taxon>
        <taxon>Gammaproteobacteria</taxon>
        <taxon>Enterobacterales</taxon>
        <taxon>Gallaecimonadaceae</taxon>
        <taxon>Gallaecimonas</taxon>
    </lineage>
</organism>
<dbReference type="InterPro" id="IPR036188">
    <property type="entry name" value="FAD/NAD-bd_sf"/>
</dbReference>
<accession>K2JW69</accession>
<dbReference type="PANTHER" id="PTHR11985:SF15">
    <property type="entry name" value="GLYCEROL-3-PHOSPHATE DEHYDROGENASE, MITOCHONDRIAL"/>
    <property type="match status" value="1"/>
</dbReference>
<gene>
    <name evidence="7" type="ORF">B3C1_15252</name>
</gene>
<evidence type="ECO:0000256" key="2">
    <source>
        <dbReference type="ARBA" id="ARBA00007330"/>
    </source>
</evidence>
<dbReference type="AlphaFoldDB" id="K2JW69"/>
<comment type="similarity">
    <text evidence="2">Belongs to the FAD-dependent glycerol-3-phosphate dehydrogenase family.</text>
</comment>
<dbReference type="InterPro" id="IPR006076">
    <property type="entry name" value="FAD-dep_OxRdtase"/>
</dbReference>
<keyword evidence="5" id="KW-0560">Oxidoreductase</keyword>
<dbReference type="PRINTS" id="PR01001">
    <property type="entry name" value="FADG3PDH"/>
</dbReference>
<sequence>MDIAVVGGGINGLCVAWQLAEAGHKVSLYERDQLMGATSSASSKLLHGGLRYLEQGHWQLVKTGLAERRWWLDNVPQLTQSLPLIYPLYQQGRRRRWQLKLGLTLYDALAGRQGLGRHQWLSREAVLHQVPNLRSRGLLGGYLFLDGQMDDKALGLWVAEQCRLAGVQIFEQHPVLALDAKGTVALADGLAQFDAVINVAGPWSQALLQQSGLAVEQPLDLVRGSHLLLSGQRSCGLMLEVPGEARLVFLLPYGGQSLLGTTEVRHELDQPIQCSEAETRYLLNCYNHYLMPSLTEGDVVASFAGVRPLLAGSLDPSKASRDFQLSRQGRVLTVSGGKWTTARALARTLVAKLGDES</sequence>
<dbReference type="OrthoDB" id="9766796at2"/>
<dbReference type="STRING" id="745411.B3C1_15252"/>
<keyword evidence="8" id="KW-1185">Reference proteome</keyword>
<dbReference type="eggNOG" id="COG0578">
    <property type="taxonomic scope" value="Bacteria"/>
</dbReference>
<dbReference type="EMBL" id="AMRI01000024">
    <property type="protein sequence ID" value="EKE69480.1"/>
    <property type="molecule type" value="Genomic_DNA"/>
</dbReference>
<dbReference type="PANTHER" id="PTHR11985">
    <property type="entry name" value="GLYCEROL-3-PHOSPHATE DEHYDROGENASE"/>
    <property type="match status" value="1"/>
</dbReference>
<dbReference type="GO" id="GO:0046168">
    <property type="term" value="P:glycerol-3-phosphate catabolic process"/>
    <property type="evidence" value="ECO:0007669"/>
    <property type="project" value="TreeGrafter"/>
</dbReference>
<keyword evidence="4" id="KW-0274">FAD</keyword>
<dbReference type="Gene3D" id="3.30.9.10">
    <property type="entry name" value="D-Amino Acid Oxidase, subunit A, domain 2"/>
    <property type="match status" value="1"/>
</dbReference>
<dbReference type="PATRIC" id="fig|745411.4.peg.2999"/>
<evidence type="ECO:0000256" key="5">
    <source>
        <dbReference type="ARBA" id="ARBA00023002"/>
    </source>
</evidence>
<feature type="domain" description="FAD dependent oxidoreductase" evidence="6">
    <location>
        <begin position="2"/>
        <end position="349"/>
    </location>
</feature>
<dbReference type="Gene3D" id="3.50.50.60">
    <property type="entry name" value="FAD/NAD(P)-binding domain"/>
    <property type="match status" value="1"/>
</dbReference>
<evidence type="ECO:0000256" key="3">
    <source>
        <dbReference type="ARBA" id="ARBA00022630"/>
    </source>
</evidence>
<evidence type="ECO:0000313" key="7">
    <source>
        <dbReference type="EMBL" id="EKE69480.1"/>
    </source>
</evidence>
<dbReference type="Proteomes" id="UP000006755">
    <property type="component" value="Unassembled WGS sequence"/>
</dbReference>
<comment type="caution">
    <text evidence="7">The sequence shown here is derived from an EMBL/GenBank/DDBJ whole genome shotgun (WGS) entry which is preliminary data.</text>
</comment>